<dbReference type="HOGENOM" id="CLU_009044_1_0_1"/>
<dbReference type="InterPro" id="IPR037516">
    <property type="entry name" value="Tripartite_DENN"/>
</dbReference>
<dbReference type="Pfam" id="PF08616">
    <property type="entry name" value="SPA"/>
    <property type="match status" value="1"/>
</dbReference>
<feature type="region of interest" description="Disordered" evidence="1">
    <location>
        <begin position="761"/>
        <end position="790"/>
    </location>
</feature>
<proteinExistence type="predicted"/>
<dbReference type="InterPro" id="IPR012860">
    <property type="entry name" value="Afi1_N"/>
</dbReference>
<reference evidence="4" key="2">
    <citation type="submission" date="2015-01" db="EMBL/GenBank/DDBJ databases">
        <title>Evolutionary Origins and Diversification of the Mycorrhizal Mutualists.</title>
        <authorList>
            <consortium name="DOE Joint Genome Institute"/>
            <consortium name="Mycorrhizal Genomics Consortium"/>
            <person name="Kohler A."/>
            <person name="Kuo A."/>
            <person name="Nagy L.G."/>
            <person name="Floudas D."/>
            <person name="Copeland A."/>
            <person name="Barry K.W."/>
            <person name="Cichocki N."/>
            <person name="Veneault-Fourrey C."/>
            <person name="LaButti K."/>
            <person name="Lindquist E.A."/>
            <person name="Lipzen A."/>
            <person name="Lundell T."/>
            <person name="Morin E."/>
            <person name="Murat C."/>
            <person name="Riley R."/>
            <person name="Ohm R."/>
            <person name="Sun H."/>
            <person name="Tunlid A."/>
            <person name="Henrissat B."/>
            <person name="Grigoriev I.V."/>
            <person name="Hibbett D.S."/>
            <person name="Martin F."/>
        </authorList>
    </citation>
    <scope>NUCLEOTIDE SEQUENCE [LARGE SCALE GENOMIC DNA]</scope>
    <source>
        <strain evidence="4">MAFF 305830</strain>
    </source>
</reference>
<dbReference type="OrthoDB" id="66409at2759"/>
<dbReference type="AlphaFoldDB" id="A0A0C3BNX5"/>
<dbReference type="EMBL" id="KN824278">
    <property type="protein sequence ID" value="KIM33126.1"/>
    <property type="molecule type" value="Genomic_DNA"/>
</dbReference>
<sequence length="790" mass="87570">MQATRNTPYVTFVIVAEFDIKTGGAIAHQYPHATGIDEQVLADEMLPEGCHSIPEDWSIFFLNQCPANTTVPFTTDTSQQPPESNNTKPMYCLSLVRTKLDSTVDRGAKFKALAIATHIPYFQIFKPILLIALDEYYKNPTEATVKEIYDTLNSLDLSMVPPLTRHEKLVMRLSDRKDLFADKFARRSSREVNMVKLNSNAPNSSATSITLNGSYEVIPSQISRSKSATSLKHHHHRNDSEASGGLASDMSHNSSSSAVWVGDDGQQDSVQDSSLASEARAEGVRSHDDLVTGSSDSGHLGKRKLPHRDTHIYETTINYANIPIPVKIPVSAFAEEVGDYSLSVLIKYFSSGNTQVIGPMHPHLHTNGSQTHPVMIIFNAIITHKRVIFMGHGKTAASISNFVLAACALASGSGCFLRGFIERAFPYMHLSAQEMLEALGPSGYIAGVLNPIFESLPVWDVLCNVVTNTITIHKDIAAPAPAPSLFPVPPTMNPLQSRTNVRTDGSYDDEFGRVSGATQGGATQRADITVRPDSYDVLFMEDIQASIANHISEAGLRARFAEYVYRFLQLASRYEEDTQRMTCVGYPCSQYTYNNRTGQGSLGSGLRFSEEVAGLREVSINAARIEGWRKSPSYEYWVQDFQNLQETNPIQGFDLEHQILRLRNGKSVPDGEVALILKTLCENVRSYDQVLLSHCQPQHGGLQPIAIGLFHQQEYIRDMTVGLLNVIRDYTVGFQFLQSLNQFLRYSYIRQVYERQPSWHENLPQETPNANGSALNKAPSNHSQVSLGTS</sequence>
<dbReference type="Proteomes" id="UP000054097">
    <property type="component" value="Unassembled WGS sequence"/>
</dbReference>
<dbReference type="InterPro" id="IPR052809">
    <property type="entry name" value="Actin_polarity_regulatory"/>
</dbReference>
<feature type="compositionally biased region" description="Polar residues" evidence="1">
    <location>
        <begin position="764"/>
        <end position="790"/>
    </location>
</feature>
<feature type="region of interest" description="Disordered" evidence="1">
    <location>
        <begin position="224"/>
        <end position="306"/>
    </location>
</feature>
<dbReference type="STRING" id="933852.A0A0C3BNX5"/>
<gene>
    <name evidence="3" type="ORF">M408DRAFT_61192</name>
</gene>
<reference evidence="3 4" key="1">
    <citation type="submission" date="2014-04" db="EMBL/GenBank/DDBJ databases">
        <authorList>
            <consortium name="DOE Joint Genome Institute"/>
            <person name="Kuo A."/>
            <person name="Zuccaro A."/>
            <person name="Kohler A."/>
            <person name="Nagy L.G."/>
            <person name="Floudas D."/>
            <person name="Copeland A."/>
            <person name="Barry K.W."/>
            <person name="Cichocki N."/>
            <person name="Veneault-Fourrey C."/>
            <person name="LaButti K."/>
            <person name="Lindquist E.A."/>
            <person name="Lipzen A."/>
            <person name="Lundell T."/>
            <person name="Morin E."/>
            <person name="Murat C."/>
            <person name="Sun H."/>
            <person name="Tunlid A."/>
            <person name="Henrissat B."/>
            <person name="Grigoriev I.V."/>
            <person name="Hibbett D.S."/>
            <person name="Martin F."/>
            <person name="Nordberg H.P."/>
            <person name="Cantor M.N."/>
            <person name="Hua S.X."/>
        </authorList>
    </citation>
    <scope>NUCLEOTIDE SEQUENCE [LARGE SCALE GENOMIC DNA]</scope>
    <source>
        <strain evidence="3 4">MAFF 305830</strain>
    </source>
</reference>
<organism evidence="3 4">
    <name type="scientific">Serendipita vermifera MAFF 305830</name>
    <dbReference type="NCBI Taxonomy" id="933852"/>
    <lineage>
        <taxon>Eukaryota</taxon>
        <taxon>Fungi</taxon>
        <taxon>Dikarya</taxon>
        <taxon>Basidiomycota</taxon>
        <taxon>Agaricomycotina</taxon>
        <taxon>Agaricomycetes</taxon>
        <taxon>Sebacinales</taxon>
        <taxon>Serendipitaceae</taxon>
        <taxon>Serendipita</taxon>
    </lineage>
</organism>
<dbReference type="GO" id="GO:0005886">
    <property type="term" value="C:plasma membrane"/>
    <property type="evidence" value="ECO:0007669"/>
    <property type="project" value="TreeGrafter"/>
</dbReference>
<dbReference type="GO" id="GO:0051666">
    <property type="term" value="P:actin cortical patch localization"/>
    <property type="evidence" value="ECO:0007669"/>
    <property type="project" value="TreeGrafter"/>
</dbReference>
<dbReference type="PROSITE" id="PS50211">
    <property type="entry name" value="DENN"/>
    <property type="match status" value="1"/>
</dbReference>
<keyword evidence="4" id="KW-1185">Reference proteome</keyword>
<dbReference type="PANTHER" id="PTHR28245:SF1">
    <property type="entry name" value="ARF3-INTERACTING PROTEIN 1"/>
    <property type="match status" value="1"/>
</dbReference>
<evidence type="ECO:0000259" key="2">
    <source>
        <dbReference type="PROSITE" id="PS50211"/>
    </source>
</evidence>
<feature type="compositionally biased region" description="Low complexity" evidence="1">
    <location>
        <begin position="248"/>
        <end position="274"/>
    </location>
</feature>
<evidence type="ECO:0000256" key="1">
    <source>
        <dbReference type="SAM" id="MobiDB-lite"/>
    </source>
</evidence>
<evidence type="ECO:0000313" key="3">
    <source>
        <dbReference type="EMBL" id="KIM33126.1"/>
    </source>
</evidence>
<accession>A0A0C3BNX5</accession>
<feature type="domain" description="UDENN" evidence="2">
    <location>
        <begin position="11"/>
        <end position="665"/>
    </location>
</feature>
<evidence type="ECO:0000313" key="4">
    <source>
        <dbReference type="Proteomes" id="UP000054097"/>
    </source>
</evidence>
<protein>
    <recommendedName>
        <fullName evidence="2">UDENN domain-containing protein</fullName>
    </recommendedName>
</protein>
<dbReference type="Pfam" id="PF07792">
    <property type="entry name" value="Afi1"/>
    <property type="match status" value="1"/>
</dbReference>
<feature type="compositionally biased region" description="Basic and acidic residues" evidence="1">
    <location>
        <begin position="279"/>
        <end position="290"/>
    </location>
</feature>
<dbReference type="PANTHER" id="PTHR28245">
    <property type="entry name" value="ARF3-INTERACTING PROTEIN 1"/>
    <property type="match status" value="1"/>
</dbReference>
<name>A0A0C3BNX5_SERVB</name>